<dbReference type="SMART" id="SM00671">
    <property type="entry name" value="SEL1"/>
    <property type="match status" value="2"/>
</dbReference>
<comment type="caution">
    <text evidence="1">The sequence shown here is derived from an EMBL/GenBank/DDBJ whole genome shotgun (WGS) entry which is preliminary data.</text>
</comment>
<feature type="non-terminal residue" evidence="1">
    <location>
        <position position="151"/>
    </location>
</feature>
<dbReference type="PANTHER" id="PTHR43628:SF1">
    <property type="entry name" value="CHITIN SYNTHASE REGULATORY FACTOR 2-RELATED"/>
    <property type="match status" value="1"/>
</dbReference>
<gene>
    <name evidence="1" type="ORF">ALEPTO_LOCUS11833</name>
</gene>
<dbReference type="InterPro" id="IPR011990">
    <property type="entry name" value="TPR-like_helical_dom_sf"/>
</dbReference>
<dbReference type="Pfam" id="PF08238">
    <property type="entry name" value="Sel1"/>
    <property type="match status" value="3"/>
</dbReference>
<dbReference type="InterPro" id="IPR052945">
    <property type="entry name" value="Mitotic_Regulator"/>
</dbReference>
<reference evidence="1" key="1">
    <citation type="submission" date="2021-06" db="EMBL/GenBank/DDBJ databases">
        <authorList>
            <person name="Kallberg Y."/>
            <person name="Tangrot J."/>
            <person name="Rosling A."/>
        </authorList>
    </citation>
    <scope>NUCLEOTIDE SEQUENCE</scope>
    <source>
        <strain evidence="1">FL130A</strain>
    </source>
</reference>
<dbReference type="SUPFAM" id="SSF81901">
    <property type="entry name" value="HCP-like"/>
    <property type="match status" value="1"/>
</dbReference>
<organism evidence="1 2">
    <name type="scientific">Ambispora leptoticha</name>
    <dbReference type="NCBI Taxonomy" id="144679"/>
    <lineage>
        <taxon>Eukaryota</taxon>
        <taxon>Fungi</taxon>
        <taxon>Fungi incertae sedis</taxon>
        <taxon>Mucoromycota</taxon>
        <taxon>Glomeromycotina</taxon>
        <taxon>Glomeromycetes</taxon>
        <taxon>Archaeosporales</taxon>
        <taxon>Ambisporaceae</taxon>
        <taxon>Ambispora</taxon>
    </lineage>
</organism>
<dbReference type="OrthoDB" id="10261027at2759"/>
<proteinExistence type="predicted"/>
<dbReference type="Gene3D" id="1.25.40.10">
    <property type="entry name" value="Tetratricopeptide repeat domain"/>
    <property type="match status" value="1"/>
</dbReference>
<dbReference type="EMBL" id="CAJVPS010021785">
    <property type="protein sequence ID" value="CAG8708635.1"/>
    <property type="molecule type" value="Genomic_DNA"/>
</dbReference>
<keyword evidence="2" id="KW-1185">Reference proteome</keyword>
<evidence type="ECO:0000313" key="1">
    <source>
        <dbReference type="EMBL" id="CAG8708635.1"/>
    </source>
</evidence>
<evidence type="ECO:0000313" key="2">
    <source>
        <dbReference type="Proteomes" id="UP000789508"/>
    </source>
</evidence>
<dbReference type="Proteomes" id="UP000789508">
    <property type="component" value="Unassembled WGS sequence"/>
</dbReference>
<sequence length="151" mass="17103">MSIEILNTVSSIIFTSTLQGEFPVKIIRKILAYLNTKKYETNTLFNQLKKSKKNKEYFVLLGFFHEYGIGTKIDPIAAFQYYKAANAGHAGALIELARCYSEGRGTRQNHRKGFLAWRILASSKSIGAYPWLASAYEAGWGTMKDRHEAIK</sequence>
<dbReference type="PANTHER" id="PTHR43628">
    <property type="entry name" value="ACTIVATOR OF C KINASE PROTEIN 1-RELATED"/>
    <property type="match status" value="1"/>
</dbReference>
<accession>A0A9N9HW46</accession>
<name>A0A9N9HW46_9GLOM</name>
<dbReference type="AlphaFoldDB" id="A0A9N9HW46"/>
<protein>
    <submittedName>
        <fullName evidence="1">4602_t:CDS:1</fullName>
    </submittedName>
</protein>
<dbReference type="InterPro" id="IPR006597">
    <property type="entry name" value="Sel1-like"/>
</dbReference>